<organism evidence="1 2">
    <name type="scientific">Diaporthe vaccinii</name>
    <dbReference type="NCBI Taxonomy" id="105482"/>
    <lineage>
        <taxon>Eukaryota</taxon>
        <taxon>Fungi</taxon>
        <taxon>Dikarya</taxon>
        <taxon>Ascomycota</taxon>
        <taxon>Pezizomycotina</taxon>
        <taxon>Sordariomycetes</taxon>
        <taxon>Sordariomycetidae</taxon>
        <taxon>Diaporthales</taxon>
        <taxon>Diaporthaceae</taxon>
        <taxon>Diaporthe</taxon>
        <taxon>Diaporthe eres species complex</taxon>
    </lineage>
</organism>
<dbReference type="EMBL" id="JBAWTH010000044">
    <property type="protein sequence ID" value="KAL2283224.1"/>
    <property type="molecule type" value="Genomic_DNA"/>
</dbReference>
<evidence type="ECO:0000313" key="2">
    <source>
        <dbReference type="Proteomes" id="UP001600888"/>
    </source>
</evidence>
<name>A0ABR4ELA6_9PEZI</name>
<comment type="caution">
    <text evidence="1">The sequence shown here is derived from an EMBL/GenBank/DDBJ whole genome shotgun (WGS) entry which is preliminary data.</text>
</comment>
<reference evidence="1 2" key="1">
    <citation type="submission" date="2024-03" db="EMBL/GenBank/DDBJ databases">
        <title>A high-quality draft genome sequence of Diaporthe vaccinii, a causative agent of upright dieback and viscid rot disease in cranberry plants.</title>
        <authorList>
            <person name="Sarrasin M."/>
            <person name="Lang B.F."/>
            <person name="Burger G."/>
        </authorList>
    </citation>
    <scope>NUCLEOTIDE SEQUENCE [LARGE SCALE GENOMIC DNA]</scope>
    <source>
        <strain evidence="1 2">IS7</strain>
    </source>
</reference>
<dbReference type="Proteomes" id="UP001600888">
    <property type="component" value="Unassembled WGS sequence"/>
</dbReference>
<sequence>MTSPFHIARGLVLCISSGSSDITVTPTKMRPSTCSSTLPVVSLLWLALLVHLAQSWGWGPYDNEWRKHVRPVHHPELVYRVVVPRNGSTPTFSGNGTYTRANATGAIPLSTAQPTPVANSSLDTSCGEDSPLYNLQISRADGSIFNGWWLKLSGNQALFTSQKEKATGFGVNRGTKHLCIPKATNFPLIAIVETRLDIGPLYFLDANFSTGYRPDYEPVVCDSLGDGSELSCSQGRRTAWSGCGLQLELGTGSVSNATGGASGQNCSSIALNAFQASSSALS</sequence>
<accession>A0ABR4ELA6</accession>
<proteinExistence type="predicted"/>
<protein>
    <submittedName>
        <fullName evidence="1">Uncharacterized protein</fullName>
    </submittedName>
</protein>
<gene>
    <name evidence="1" type="ORF">FJTKL_10105</name>
</gene>
<keyword evidence="2" id="KW-1185">Reference proteome</keyword>
<evidence type="ECO:0000313" key="1">
    <source>
        <dbReference type="EMBL" id="KAL2283224.1"/>
    </source>
</evidence>